<name>A0A7W8E6U5_9BACT</name>
<feature type="domain" description="Peptidase M61 catalytic" evidence="1">
    <location>
        <begin position="298"/>
        <end position="372"/>
    </location>
</feature>
<dbReference type="GO" id="GO:0006508">
    <property type="term" value="P:proteolysis"/>
    <property type="evidence" value="ECO:0007669"/>
    <property type="project" value="UniProtKB-KW"/>
</dbReference>
<accession>A0A7W8E6U5</accession>
<dbReference type="InterPro" id="IPR007963">
    <property type="entry name" value="Peptidase_M61_catalytic"/>
</dbReference>
<dbReference type="GO" id="GO:0008237">
    <property type="term" value="F:metallopeptidase activity"/>
    <property type="evidence" value="ECO:0007669"/>
    <property type="project" value="UniProtKB-KW"/>
</dbReference>
<protein>
    <submittedName>
        <fullName evidence="2">Putative metalloprotease with PDZ domain</fullName>
    </submittedName>
</protein>
<dbReference type="Pfam" id="PF05299">
    <property type="entry name" value="Peptidase_M61"/>
    <property type="match status" value="1"/>
</dbReference>
<dbReference type="SUPFAM" id="SSF55486">
    <property type="entry name" value="Metalloproteases ('zincins'), catalytic domain"/>
    <property type="match status" value="1"/>
</dbReference>
<evidence type="ECO:0000313" key="3">
    <source>
        <dbReference type="Proteomes" id="UP000540989"/>
    </source>
</evidence>
<proteinExistence type="predicted"/>
<keyword evidence="3" id="KW-1185">Reference proteome</keyword>
<dbReference type="SUPFAM" id="SSF50156">
    <property type="entry name" value="PDZ domain-like"/>
    <property type="match status" value="1"/>
</dbReference>
<gene>
    <name evidence="2" type="ORF">HDF16_005772</name>
</gene>
<keyword evidence="2" id="KW-0378">Hydrolase</keyword>
<comment type="caution">
    <text evidence="2">The sequence shown here is derived from an EMBL/GenBank/DDBJ whole genome shotgun (WGS) entry which is preliminary data.</text>
</comment>
<evidence type="ECO:0000313" key="2">
    <source>
        <dbReference type="EMBL" id="MBB5061036.1"/>
    </source>
</evidence>
<reference evidence="2 3" key="1">
    <citation type="submission" date="2020-08" db="EMBL/GenBank/DDBJ databases">
        <title>Genomic Encyclopedia of Type Strains, Phase IV (KMG-V): Genome sequencing to study the core and pangenomes of soil and plant-associated prokaryotes.</title>
        <authorList>
            <person name="Whitman W."/>
        </authorList>
    </citation>
    <scope>NUCLEOTIDE SEQUENCE [LARGE SCALE GENOMIC DNA]</scope>
    <source>
        <strain evidence="2 3">M8UP14</strain>
    </source>
</reference>
<dbReference type="Proteomes" id="UP000540989">
    <property type="component" value="Unassembled WGS sequence"/>
</dbReference>
<evidence type="ECO:0000259" key="1">
    <source>
        <dbReference type="Pfam" id="PF05299"/>
    </source>
</evidence>
<dbReference type="AlphaFoldDB" id="A0A7W8E6U5"/>
<dbReference type="Gene3D" id="1.10.390.10">
    <property type="entry name" value="Neutral Protease Domain 2"/>
    <property type="match status" value="1"/>
</dbReference>
<dbReference type="InterPro" id="IPR036034">
    <property type="entry name" value="PDZ_sf"/>
</dbReference>
<dbReference type="EMBL" id="JACHIP010000025">
    <property type="protein sequence ID" value="MBB5061036.1"/>
    <property type="molecule type" value="Genomic_DNA"/>
</dbReference>
<keyword evidence="2" id="KW-0645">Protease</keyword>
<dbReference type="InterPro" id="IPR027268">
    <property type="entry name" value="Peptidase_M4/M1_CTD_sf"/>
</dbReference>
<keyword evidence="2" id="KW-0482">Metalloprotease</keyword>
<organism evidence="2 3">
    <name type="scientific">Granulicella aggregans</name>
    <dbReference type="NCBI Taxonomy" id="474949"/>
    <lineage>
        <taxon>Bacteria</taxon>
        <taxon>Pseudomonadati</taxon>
        <taxon>Acidobacteriota</taxon>
        <taxon>Terriglobia</taxon>
        <taxon>Terriglobales</taxon>
        <taxon>Acidobacteriaceae</taxon>
        <taxon>Granulicella</taxon>
    </lineage>
</organism>
<sequence>MLTMINMRAPLRCIIQFVFCLLVFNYGNAFAVTPTEIKLRYHLDSQLNNEQLVLHVRLDMKGMTSKRSVLVLPSTWGDVNGLGNGIQHLRAESANTKITDTSDPLRKFLEVSDSTSASISYDVLKDWDGPLRENVRHLVHLEPTWIEINTGNALIHPALKPSDPVDCSFEWSIPVGWSLATSFGVRDRQQHFRGVWDRVQNAVFVAGDFRIHKQKRGRERLFLAVRGTWCVSDDEAKKKITEIFAIERAFWKDDDFPYYLVTVVPFDSSQRGVSGGGGFTDAFSIHTAPEEGFTIGLLSLFTHELFHAWNPYKIGRMPNAPEDIYWFTEGFTTYYQSLLLWRGGLLTTQQYLNAMNQSLRNYYLSPSRNITTKELIQLAQSGHGKDQISYDRGAAIALWLDWSIRRKTHSQKTLGDVMRELVLEGRTQGHSFPELTSDQVFAVTSKYISVDEQAQMKAFVNGIVNVKFPGDALQPCAVEQLVDIPRFDIGMSRDQLENKRVVTNLEAGSEAQKAGIEEGDKVIKLSVYWDDVTKPVDLTVERGGAILPFTFRPTGASLGLVPQFSLQSSTDSQSCPPPLSTPR</sequence>